<dbReference type="PANTHER" id="PTHR11505">
    <property type="entry name" value="L1 TRANSPOSABLE ELEMENT-RELATED"/>
    <property type="match status" value="1"/>
</dbReference>
<proteinExistence type="predicted"/>
<dbReference type="AlphaFoldDB" id="A0A9R0BAK3"/>
<dbReference type="RefSeq" id="XP_042626661.1">
    <property type="nucleotide sequence ID" value="XM_042770727.1"/>
</dbReference>
<accession>A0A9R0BAK3</accession>
<gene>
    <name evidence="1" type="primary">si:ch211-196c10.15</name>
</gene>
<dbReference type="InterPro" id="IPR004244">
    <property type="entry name" value="Transposase_22"/>
</dbReference>
<dbReference type="GeneID" id="122147637"/>
<sequence>MGHKRGHSNNSSSDAKMVSVSINACSPANSGHDYTVSCVSEEDMFSLAEEAFPALPITQSKSPVIKKRASDDTRADISTQLSGITQLINSCSDRIEKKISDMSAELKAVVEKVISLEWRMDDVERPVAQMQRRMDDMETYLRRRNLRIAGIPESAHEDIRLEVVKICQNALHSAKDKLLDVIDVVHRLRKIQQEGTKRPRVTIMQFSIRSYRDAVWKAAKNSSYLKENALRFMEDFSAGDRERRRKLWPEVQKARTEGKTAFFIGGKAFIQGQGEIILPD</sequence>
<dbReference type="Proteomes" id="UP001155660">
    <property type="component" value="Chromosome A15"/>
</dbReference>
<name>A0A9R0BAK3_CYPCA</name>
<reference evidence="1" key="1">
    <citation type="submission" date="2025-08" db="UniProtKB">
        <authorList>
            <consortium name="RefSeq"/>
        </authorList>
    </citation>
    <scope>IDENTIFICATION</scope>
    <source>
        <tissue evidence="1">Muscle</tissue>
    </source>
</reference>
<organism evidence="1">
    <name type="scientific">Cyprinus carpio</name>
    <name type="common">Common carp</name>
    <dbReference type="NCBI Taxonomy" id="7962"/>
    <lineage>
        <taxon>Eukaryota</taxon>
        <taxon>Metazoa</taxon>
        <taxon>Chordata</taxon>
        <taxon>Craniata</taxon>
        <taxon>Vertebrata</taxon>
        <taxon>Euteleostomi</taxon>
        <taxon>Actinopterygii</taxon>
        <taxon>Neopterygii</taxon>
        <taxon>Teleostei</taxon>
        <taxon>Ostariophysi</taxon>
        <taxon>Cypriniformes</taxon>
        <taxon>Cyprinidae</taxon>
        <taxon>Cyprininae</taxon>
        <taxon>Cyprinus</taxon>
    </lineage>
</organism>
<dbReference type="KEGG" id="ccar:122147637"/>
<protein>
    <submittedName>
        <fullName evidence="1">Uncharacterized protein si:ch211-196c10.15</fullName>
    </submittedName>
</protein>
<evidence type="ECO:0000313" key="1">
    <source>
        <dbReference type="RefSeq" id="XP_042626661.1"/>
    </source>
</evidence>
<dbReference type="OrthoDB" id="8843611at2759"/>